<proteinExistence type="predicted"/>
<gene>
    <name evidence="2" type="ORF">K466DRAFT_98977</name>
</gene>
<name>A0A5C3PEU2_9APHY</name>
<reference evidence="2 3" key="1">
    <citation type="journal article" date="2019" name="Nat. Ecol. Evol.">
        <title>Megaphylogeny resolves global patterns of mushroom evolution.</title>
        <authorList>
            <person name="Varga T."/>
            <person name="Krizsan K."/>
            <person name="Foldi C."/>
            <person name="Dima B."/>
            <person name="Sanchez-Garcia M."/>
            <person name="Sanchez-Ramirez S."/>
            <person name="Szollosi G.J."/>
            <person name="Szarkandi J.G."/>
            <person name="Papp V."/>
            <person name="Albert L."/>
            <person name="Andreopoulos W."/>
            <person name="Angelini C."/>
            <person name="Antonin V."/>
            <person name="Barry K.W."/>
            <person name="Bougher N.L."/>
            <person name="Buchanan P."/>
            <person name="Buyck B."/>
            <person name="Bense V."/>
            <person name="Catcheside P."/>
            <person name="Chovatia M."/>
            <person name="Cooper J."/>
            <person name="Damon W."/>
            <person name="Desjardin D."/>
            <person name="Finy P."/>
            <person name="Geml J."/>
            <person name="Haridas S."/>
            <person name="Hughes K."/>
            <person name="Justo A."/>
            <person name="Karasinski D."/>
            <person name="Kautmanova I."/>
            <person name="Kiss B."/>
            <person name="Kocsube S."/>
            <person name="Kotiranta H."/>
            <person name="LaButti K.M."/>
            <person name="Lechner B.E."/>
            <person name="Liimatainen K."/>
            <person name="Lipzen A."/>
            <person name="Lukacs Z."/>
            <person name="Mihaltcheva S."/>
            <person name="Morgado L.N."/>
            <person name="Niskanen T."/>
            <person name="Noordeloos M.E."/>
            <person name="Ohm R.A."/>
            <person name="Ortiz-Santana B."/>
            <person name="Ovrebo C."/>
            <person name="Racz N."/>
            <person name="Riley R."/>
            <person name="Savchenko A."/>
            <person name="Shiryaev A."/>
            <person name="Soop K."/>
            <person name="Spirin V."/>
            <person name="Szebenyi C."/>
            <person name="Tomsovsky M."/>
            <person name="Tulloss R.E."/>
            <person name="Uehling J."/>
            <person name="Grigoriev I.V."/>
            <person name="Vagvolgyi C."/>
            <person name="Papp T."/>
            <person name="Martin F.M."/>
            <person name="Miettinen O."/>
            <person name="Hibbett D.S."/>
            <person name="Nagy L.G."/>
        </authorList>
    </citation>
    <scope>NUCLEOTIDE SEQUENCE [LARGE SCALE GENOMIC DNA]</scope>
    <source>
        <strain evidence="2 3">HHB13444</strain>
    </source>
</reference>
<feature type="compositionally biased region" description="Basic residues" evidence="1">
    <location>
        <begin position="129"/>
        <end position="140"/>
    </location>
</feature>
<dbReference type="Proteomes" id="UP000308197">
    <property type="component" value="Unassembled WGS sequence"/>
</dbReference>
<evidence type="ECO:0000256" key="1">
    <source>
        <dbReference type="SAM" id="MobiDB-lite"/>
    </source>
</evidence>
<organism evidence="2 3">
    <name type="scientific">Polyporus arcularius HHB13444</name>
    <dbReference type="NCBI Taxonomy" id="1314778"/>
    <lineage>
        <taxon>Eukaryota</taxon>
        <taxon>Fungi</taxon>
        <taxon>Dikarya</taxon>
        <taxon>Basidiomycota</taxon>
        <taxon>Agaricomycotina</taxon>
        <taxon>Agaricomycetes</taxon>
        <taxon>Polyporales</taxon>
        <taxon>Polyporaceae</taxon>
        <taxon>Polyporus</taxon>
    </lineage>
</organism>
<accession>A0A5C3PEU2</accession>
<feature type="compositionally biased region" description="Basic residues" evidence="1">
    <location>
        <begin position="39"/>
        <end position="109"/>
    </location>
</feature>
<evidence type="ECO:0000313" key="2">
    <source>
        <dbReference type="EMBL" id="TFK87762.1"/>
    </source>
</evidence>
<dbReference type="AlphaFoldDB" id="A0A5C3PEU2"/>
<sequence length="154" mass="19248">MSTEEDGVVRLPTSYSPQQSEGRRRRLEGRPGRSEFSKKVPRKRRKRRHEDKRQHRGRRNAIQRRWQRRRHASRRRRRRSRRRKRSSRRAQRALARQRRLRQRDRKKKQRLDAKLWGHRPRSCATKQVDKRRRRRRRRRALRYEVAGMGTDMST</sequence>
<keyword evidence="3" id="KW-1185">Reference proteome</keyword>
<evidence type="ECO:0000313" key="3">
    <source>
        <dbReference type="Proteomes" id="UP000308197"/>
    </source>
</evidence>
<feature type="compositionally biased region" description="Basic and acidic residues" evidence="1">
    <location>
        <begin position="28"/>
        <end position="38"/>
    </location>
</feature>
<dbReference type="EMBL" id="ML211140">
    <property type="protein sequence ID" value="TFK87762.1"/>
    <property type="molecule type" value="Genomic_DNA"/>
</dbReference>
<dbReference type="InParanoid" id="A0A5C3PEU2"/>
<protein>
    <submittedName>
        <fullName evidence="2">Uncharacterized protein</fullName>
    </submittedName>
</protein>
<feature type="region of interest" description="Disordered" evidence="1">
    <location>
        <begin position="1"/>
        <end position="140"/>
    </location>
</feature>